<organism evidence="2 3">
    <name type="scientific">Chitinophaga filiformis</name>
    <name type="common">Myxococcus filiformis</name>
    <name type="synonym">Flexibacter filiformis</name>
    <dbReference type="NCBI Taxonomy" id="104663"/>
    <lineage>
        <taxon>Bacteria</taxon>
        <taxon>Pseudomonadati</taxon>
        <taxon>Bacteroidota</taxon>
        <taxon>Chitinophagia</taxon>
        <taxon>Chitinophagales</taxon>
        <taxon>Chitinophagaceae</taxon>
        <taxon>Chitinophaga</taxon>
    </lineage>
</organism>
<reference evidence="2 3" key="1">
    <citation type="submission" date="2016-10" db="EMBL/GenBank/DDBJ databases">
        <authorList>
            <person name="de Groot N.N."/>
        </authorList>
    </citation>
    <scope>NUCLEOTIDE SEQUENCE [LARGE SCALE GENOMIC DNA]</scope>
    <source>
        <strain evidence="2 3">DSM 527</strain>
    </source>
</reference>
<feature type="transmembrane region" description="Helical" evidence="1">
    <location>
        <begin position="15"/>
        <end position="34"/>
    </location>
</feature>
<keyword evidence="1" id="KW-0812">Transmembrane</keyword>
<sequence>MTTGTNKYSTFKRKGYVWVTLLFFTISVVLHWYFGWEVFVQEQIQHGQPIITSDYIKEMMRDTMENWQSEFLQLIWQVAGLAFLWYCGSPQSKEGDDRKEEKLDFIIRKLDPDHAEQLLAQWKEKYPEK</sequence>
<dbReference type="AlphaFoldDB" id="A0A1G7NDS3"/>
<dbReference type="EMBL" id="FNBN01000002">
    <property type="protein sequence ID" value="SDF72183.1"/>
    <property type="molecule type" value="Genomic_DNA"/>
</dbReference>
<dbReference type="RefSeq" id="WP_089831400.1">
    <property type="nucleotide sequence ID" value="NZ_FNBN01000002.1"/>
</dbReference>
<protein>
    <submittedName>
        <fullName evidence="2">Uncharacterized protein</fullName>
    </submittedName>
</protein>
<gene>
    <name evidence="2" type="ORF">SAMN04488121_102767</name>
</gene>
<name>A0A1G7NDS3_CHIFI</name>
<keyword evidence="1" id="KW-1133">Transmembrane helix</keyword>
<evidence type="ECO:0000313" key="3">
    <source>
        <dbReference type="Proteomes" id="UP000199045"/>
    </source>
</evidence>
<proteinExistence type="predicted"/>
<evidence type="ECO:0000313" key="2">
    <source>
        <dbReference type="EMBL" id="SDF72183.1"/>
    </source>
</evidence>
<dbReference type="InterPro" id="IPR046657">
    <property type="entry name" value="DUF6766"/>
</dbReference>
<dbReference type="Pfam" id="PF20554">
    <property type="entry name" value="DUF6766"/>
    <property type="match status" value="1"/>
</dbReference>
<keyword evidence="1" id="KW-0472">Membrane</keyword>
<dbReference type="Proteomes" id="UP000199045">
    <property type="component" value="Unassembled WGS sequence"/>
</dbReference>
<evidence type="ECO:0000256" key="1">
    <source>
        <dbReference type="SAM" id="Phobius"/>
    </source>
</evidence>
<dbReference type="OrthoDB" id="187863at2"/>
<dbReference type="STRING" id="104663.SAMN04488121_102767"/>
<accession>A0A1G7NDS3</accession>